<name>A0A814Q0X5_9BILA</name>
<dbReference type="EMBL" id="CAJNOC010008319">
    <property type="protein sequence ID" value="CAF1113760.1"/>
    <property type="molecule type" value="Genomic_DNA"/>
</dbReference>
<reference evidence="1" key="1">
    <citation type="submission" date="2021-02" db="EMBL/GenBank/DDBJ databases">
        <authorList>
            <person name="Nowell W R."/>
        </authorList>
    </citation>
    <scope>NUCLEOTIDE SEQUENCE</scope>
    <source>
        <strain evidence="1">Ploen Becks lab</strain>
    </source>
</reference>
<evidence type="ECO:0000313" key="1">
    <source>
        <dbReference type="EMBL" id="CAF1113760.1"/>
    </source>
</evidence>
<evidence type="ECO:0000313" key="2">
    <source>
        <dbReference type="Proteomes" id="UP000663879"/>
    </source>
</evidence>
<gene>
    <name evidence="1" type="ORF">OXX778_LOCUS21739</name>
</gene>
<dbReference type="AlphaFoldDB" id="A0A814Q0X5"/>
<organism evidence="1 2">
    <name type="scientific">Brachionus calyciflorus</name>
    <dbReference type="NCBI Taxonomy" id="104777"/>
    <lineage>
        <taxon>Eukaryota</taxon>
        <taxon>Metazoa</taxon>
        <taxon>Spiralia</taxon>
        <taxon>Gnathifera</taxon>
        <taxon>Rotifera</taxon>
        <taxon>Eurotatoria</taxon>
        <taxon>Monogononta</taxon>
        <taxon>Pseudotrocha</taxon>
        <taxon>Ploima</taxon>
        <taxon>Brachionidae</taxon>
        <taxon>Brachionus</taxon>
    </lineage>
</organism>
<comment type="caution">
    <text evidence="1">The sequence shown here is derived from an EMBL/GenBank/DDBJ whole genome shotgun (WGS) entry which is preliminary data.</text>
</comment>
<dbReference type="Proteomes" id="UP000663879">
    <property type="component" value="Unassembled WGS sequence"/>
</dbReference>
<keyword evidence="2" id="KW-1185">Reference proteome</keyword>
<accession>A0A814Q0X5</accession>
<protein>
    <submittedName>
        <fullName evidence="1">Uncharacterized protein</fullName>
    </submittedName>
</protein>
<sequence length="101" mass="11679">MCPAYRGILWLLAESKDDSIIRPMVDELERSLNDRLKYVPTDSMFSLAALLNPRYGLKWVEDSEVLYFKNLLRDNLKKIKGNILLNINSNNENTPSKSFIS</sequence>
<proteinExistence type="predicted"/>